<accession>A0A174DCE2</accession>
<dbReference type="Proteomes" id="UP000095651">
    <property type="component" value="Unassembled WGS sequence"/>
</dbReference>
<reference evidence="1 2" key="1">
    <citation type="submission" date="2015-09" db="EMBL/GenBank/DDBJ databases">
        <authorList>
            <consortium name="Pathogen Informatics"/>
        </authorList>
    </citation>
    <scope>NUCLEOTIDE SEQUENCE [LARGE SCALE GENOMIC DNA]</scope>
    <source>
        <strain evidence="1 2">2789STDY5608850</strain>
    </source>
</reference>
<name>A0A174DCE2_9FIRM</name>
<evidence type="ECO:0000313" key="1">
    <source>
        <dbReference type="EMBL" id="CUO21999.1"/>
    </source>
</evidence>
<evidence type="ECO:0000313" key="2">
    <source>
        <dbReference type="Proteomes" id="UP000095651"/>
    </source>
</evidence>
<sequence>MRIMCLHSHSFPLLQGKTSEIPVIPGAFYLALLKNMWYNLKELGKYRRCKNETR</sequence>
<dbReference type="EMBL" id="CYZE01000004">
    <property type="protein sequence ID" value="CUO21999.1"/>
    <property type="molecule type" value="Genomic_DNA"/>
</dbReference>
<organism evidence="1 2">
    <name type="scientific">Hungatella hathewayi</name>
    <dbReference type="NCBI Taxonomy" id="154046"/>
    <lineage>
        <taxon>Bacteria</taxon>
        <taxon>Bacillati</taxon>
        <taxon>Bacillota</taxon>
        <taxon>Clostridia</taxon>
        <taxon>Lachnospirales</taxon>
        <taxon>Lachnospiraceae</taxon>
        <taxon>Hungatella</taxon>
    </lineage>
</organism>
<dbReference type="AlphaFoldDB" id="A0A174DCE2"/>
<gene>
    <name evidence="1" type="ORF">ERS852407_02193</name>
</gene>
<proteinExistence type="predicted"/>
<protein>
    <submittedName>
        <fullName evidence="1">Uncharacterized protein</fullName>
    </submittedName>
</protein>